<dbReference type="AlphaFoldDB" id="A0A645HVZ0"/>
<proteinExistence type="predicted"/>
<organism evidence="1">
    <name type="scientific">bioreactor metagenome</name>
    <dbReference type="NCBI Taxonomy" id="1076179"/>
    <lineage>
        <taxon>unclassified sequences</taxon>
        <taxon>metagenomes</taxon>
        <taxon>ecological metagenomes</taxon>
    </lineage>
</organism>
<protein>
    <submittedName>
        <fullName evidence="1">Uncharacterized protein</fullName>
    </submittedName>
</protein>
<comment type="caution">
    <text evidence="1">The sequence shown here is derived from an EMBL/GenBank/DDBJ whole genome shotgun (WGS) entry which is preliminary data.</text>
</comment>
<reference evidence="1" key="1">
    <citation type="submission" date="2019-08" db="EMBL/GenBank/DDBJ databases">
        <authorList>
            <person name="Kucharzyk K."/>
            <person name="Murdoch R.W."/>
            <person name="Higgins S."/>
            <person name="Loffler F."/>
        </authorList>
    </citation>
    <scope>NUCLEOTIDE SEQUENCE</scope>
</reference>
<sequence>MVNVEYATCLTLHMGRVCVIVSTASSMEAPSLSIVPIILDVSVARMLAFTPLPKPSDSIIITDSLVLITSTLSPQSSSLCLFKLRTDTSTKNAI</sequence>
<gene>
    <name evidence="1" type="ORF">SDC9_189916</name>
</gene>
<evidence type="ECO:0000313" key="1">
    <source>
        <dbReference type="EMBL" id="MPN42359.1"/>
    </source>
</evidence>
<dbReference type="EMBL" id="VSSQ01100063">
    <property type="protein sequence ID" value="MPN42359.1"/>
    <property type="molecule type" value="Genomic_DNA"/>
</dbReference>
<accession>A0A645HVZ0</accession>
<name>A0A645HVZ0_9ZZZZ</name>